<dbReference type="PANTHER" id="PTHR31589">
    <property type="entry name" value="PROTEIN, PUTATIVE (DUF239)-RELATED-RELATED"/>
    <property type="match status" value="1"/>
</dbReference>
<dbReference type="EMBL" id="CP039346">
    <property type="protein sequence ID" value="QCD82036.1"/>
    <property type="molecule type" value="Genomic_DNA"/>
</dbReference>
<dbReference type="PROSITE" id="PS52045">
    <property type="entry name" value="NEPROSIN_PEP_CD"/>
    <property type="match status" value="1"/>
</dbReference>
<dbReference type="InterPro" id="IPR025521">
    <property type="entry name" value="Neprosin_propep"/>
</dbReference>
<feature type="signal peptide" evidence="1">
    <location>
        <begin position="1"/>
        <end position="21"/>
    </location>
</feature>
<dbReference type="Pfam" id="PF14365">
    <property type="entry name" value="Neprosin_AP"/>
    <property type="match status" value="1"/>
</dbReference>
<evidence type="ECO:0000259" key="2">
    <source>
        <dbReference type="PROSITE" id="PS52045"/>
    </source>
</evidence>
<feature type="chain" id="PRO_5020038736" description="Neprosin PEP catalytic domain-containing protein" evidence="1">
    <location>
        <begin position="22"/>
        <end position="324"/>
    </location>
</feature>
<accession>A0A4D6KVB5</accession>
<proteinExistence type="predicted"/>
<name>A0A4D6KVB5_VIGUN</name>
<dbReference type="InterPro" id="IPR004314">
    <property type="entry name" value="Neprosin"/>
</dbReference>
<gene>
    <name evidence="3" type="ORF">DEO72_LG2g2369</name>
</gene>
<evidence type="ECO:0000256" key="1">
    <source>
        <dbReference type="SAM" id="SignalP"/>
    </source>
</evidence>
<feature type="domain" description="Neprosin PEP catalytic" evidence="2">
    <location>
        <begin position="86"/>
        <end position="324"/>
    </location>
</feature>
<dbReference type="InterPro" id="IPR053168">
    <property type="entry name" value="Glutamic_endopeptidase"/>
</dbReference>
<organism evidence="3 4">
    <name type="scientific">Vigna unguiculata</name>
    <name type="common">Cowpea</name>
    <dbReference type="NCBI Taxonomy" id="3917"/>
    <lineage>
        <taxon>Eukaryota</taxon>
        <taxon>Viridiplantae</taxon>
        <taxon>Streptophyta</taxon>
        <taxon>Embryophyta</taxon>
        <taxon>Tracheophyta</taxon>
        <taxon>Spermatophyta</taxon>
        <taxon>Magnoliopsida</taxon>
        <taxon>eudicotyledons</taxon>
        <taxon>Gunneridae</taxon>
        <taxon>Pentapetalae</taxon>
        <taxon>rosids</taxon>
        <taxon>fabids</taxon>
        <taxon>Fabales</taxon>
        <taxon>Fabaceae</taxon>
        <taxon>Papilionoideae</taxon>
        <taxon>50 kb inversion clade</taxon>
        <taxon>NPAAA clade</taxon>
        <taxon>indigoferoid/millettioid clade</taxon>
        <taxon>Phaseoleae</taxon>
        <taxon>Vigna</taxon>
    </lineage>
</organism>
<reference evidence="3 4" key="1">
    <citation type="submission" date="2019-04" db="EMBL/GenBank/DDBJ databases">
        <title>An improved genome assembly and genetic linkage map for asparagus bean, Vigna unguiculata ssp. sesquipedialis.</title>
        <authorList>
            <person name="Xia Q."/>
            <person name="Zhang R."/>
            <person name="Dong Y."/>
        </authorList>
    </citation>
    <scope>NUCLEOTIDE SEQUENCE [LARGE SCALE GENOMIC DNA]</scope>
    <source>
        <tissue evidence="3">Leaf</tissue>
    </source>
</reference>
<evidence type="ECO:0000313" key="3">
    <source>
        <dbReference type="EMBL" id="QCD82036.1"/>
    </source>
</evidence>
<keyword evidence="1" id="KW-0732">Signal</keyword>
<keyword evidence="4" id="KW-1185">Reference proteome</keyword>
<dbReference type="AlphaFoldDB" id="A0A4D6KVB5"/>
<evidence type="ECO:0000313" key="4">
    <source>
        <dbReference type="Proteomes" id="UP000501690"/>
    </source>
</evidence>
<dbReference type="Proteomes" id="UP000501690">
    <property type="component" value="Linkage Group LG2"/>
</dbReference>
<protein>
    <recommendedName>
        <fullName evidence="2">Neprosin PEP catalytic domain-containing protein</fullName>
    </recommendedName>
</protein>
<sequence>MAFSLCLRSPIISLLLHFLLVDPPERPRGHNEMDDLSENFQLWSLSGESCPEGTIPIRRTREEDILRASTIRRFGMKNTLNRVKMDTKNDGHEHAIGYVTGDKYYGAKAIINVWSPNVKNPFEFSLSQMWVISGSFGDNLNTIEAGWQAYSLFIGRTGCYNLLCPGFVQTNKNIALGAAISPISSYNGDQFDITLLIWKDPKTGNWWLQYGAGTLIGYWPSLLFGNLRDHASMIHFGGEIVNLGLFGSHTSTQMGSGHFAEEAYGKASYFRNMQVVDWRNNLIPLSNPKVLVDHPNCYNLQQGFNKAWGNYLYYGGPGRNVRCP</sequence>
<dbReference type="Pfam" id="PF03080">
    <property type="entry name" value="Neprosin"/>
    <property type="match status" value="1"/>
</dbReference>
<dbReference type="PANTHER" id="PTHR31589:SF175">
    <property type="entry name" value="CARBOXYL-TERMINAL PEPTIDASE"/>
    <property type="match status" value="1"/>
</dbReference>